<keyword evidence="6" id="KW-1185">Reference proteome</keyword>
<dbReference type="OrthoDB" id="66144at2759"/>
<accession>D8Q4B0</accession>
<dbReference type="VEuPathDB" id="FungiDB:SCHCODRAFT_02626867"/>
<feature type="domain" description="Methyltransferase type 11" evidence="4">
    <location>
        <begin position="59"/>
        <end position="163"/>
    </location>
</feature>
<evidence type="ECO:0000256" key="3">
    <source>
        <dbReference type="ARBA" id="ARBA00022679"/>
    </source>
</evidence>
<evidence type="ECO:0000259" key="4">
    <source>
        <dbReference type="Pfam" id="PF08241"/>
    </source>
</evidence>
<dbReference type="OMA" id="WRATFDT"/>
<dbReference type="InterPro" id="IPR029063">
    <property type="entry name" value="SAM-dependent_MTases_sf"/>
</dbReference>
<dbReference type="HOGENOM" id="CLU_049344_3_1_1"/>
<dbReference type="eggNOG" id="KOG3010">
    <property type="taxonomic scope" value="Eukaryota"/>
</dbReference>
<evidence type="ECO:0000256" key="2">
    <source>
        <dbReference type="ARBA" id="ARBA00022603"/>
    </source>
</evidence>
<dbReference type="AlphaFoldDB" id="D8Q4B0"/>
<dbReference type="GeneID" id="9589446"/>
<dbReference type="PANTHER" id="PTHR44942:SF4">
    <property type="entry name" value="METHYLTRANSFERASE TYPE 11 DOMAIN-CONTAINING PROTEIN"/>
    <property type="match status" value="1"/>
</dbReference>
<dbReference type="Pfam" id="PF08241">
    <property type="entry name" value="Methyltransf_11"/>
    <property type="match status" value="1"/>
</dbReference>
<dbReference type="Gene3D" id="3.40.50.150">
    <property type="entry name" value="Vaccinia Virus protein VP39"/>
    <property type="match status" value="1"/>
</dbReference>
<dbReference type="PANTHER" id="PTHR44942">
    <property type="entry name" value="METHYLTRANSF_11 DOMAIN-CONTAINING PROTEIN"/>
    <property type="match status" value="1"/>
</dbReference>
<evidence type="ECO:0000256" key="1">
    <source>
        <dbReference type="ARBA" id="ARBA00008361"/>
    </source>
</evidence>
<dbReference type="SUPFAM" id="SSF53335">
    <property type="entry name" value="S-adenosyl-L-methionine-dependent methyltransferases"/>
    <property type="match status" value="1"/>
</dbReference>
<evidence type="ECO:0000313" key="5">
    <source>
        <dbReference type="EMBL" id="EFI96765.1"/>
    </source>
</evidence>
<dbReference type="FunCoup" id="D8Q4B0">
    <property type="interactions" value="199"/>
</dbReference>
<comment type="similarity">
    <text evidence="1">Belongs to the methyltransferase superfamily.</text>
</comment>
<dbReference type="STRING" id="578458.D8Q4B0"/>
<dbReference type="GO" id="GO:0008757">
    <property type="term" value="F:S-adenosylmethionine-dependent methyltransferase activity"/>
    <property type="evidence" value="ECO:0007669"/>
    <property type="project" value="InterPro"/>
</dbReference>
<protein>
    <recommendedName>
        <fullName evidence="4">Methyltransferase type 11 domain-containing protein</fullName>
    </recommendedName>
</protein>
<dbReference type="InParanoid" id="D8Q4B0"/>
<dbReference type="RefSeq" id="XP_003031668.1">
    <property type="nucleotide sequence ID" value="XM_003031622.1"/>
</dbReference>
<dbReference type="InterPro" id="IPR013216">
    <property type="entry name" value="Methyltransf_11"/>
</dbReference>
<dbReference type="GO" id="GO:0032259">
    <property type="term" value="P:methylation"/>
    <property type="evidence" value="ECO:0007669"/>
    <property type="project" value="UniProtKB-KW"/>
</dbReference>
<organism evidence="6">
    <name type="scientific">Schizophyllum commune (strain H4-8 / FGSC 9210)</name>
    <name type="common">Split gill fungus</name>
    <dbReference type="NCBI Taxonomy" id="578458"/>
    <lineage>
        <taxon>Eukaryota</taxon>
        <taxon>Fungi</taxon>
        <taxon>Dikarya</taxon>
        <taxon>Basidiomycota</taxon>
        <taxon>Agaricomycotina</taxon>
        <taxon>Agaricomycetes</taxon>
        <taxon>Agaricomycetidae</taxon>
        <taxon>Agaricales</taxon>
        <taxon>Schizophyllaceae</taxon>
        <taxon>Schizophyllum</taxon>
    </lineage>
</organism>
<dbReference type="EMBL" id="GL377306">
    <property type="protein sequence ID" value="EFI96765.1"/>
    <property type="molecule type" value="Genomic_DNA"/>
</dbReference>
<dbReference type="InterPro" id="IPR051052">
    <property type="entry name" value="Diverse_substrate_MTase"/>
</dbReference>
<dbReference type="KEGG" id="scm:SCHCO_02626867"/>
<evidence type="ECO:0000313" key="6">
    <source>
        <dbReference type="Proteomes" id="UP000007431"/>
    </source>
</evidence>
<name>D8Q4B0_SCHCM</name>
<sequence>MSGAPSPSPATPVHDMAAKGFNVANDLYDRARPSYQPSVLSWIRKTARKVDGGGKLNVLEVGAGTGIFTRALLAHPEWKDDVGELRAIEPAEGMRDQFVKSTVSTVNNNDPKITVHDGHFSSLPVPDGWADLIIIAQAFHWCPDHSAAIPEFARALKQGAPLVLVWNLEDRDAVPWIAQLRDRIERHEQGAPQFRLGLWRAFADTKEWKELFTEKPPSSADLPDTDTDTLPHTTSHTISFILPGTTELTVDRACSKSYIASLPEDERAEVVKDVRAILEKGEGRKWIDEAKGVFEYPYKATVVVGWKA</sequence>
<keyword evidence="2" id="KW-0489">Methyltransferase</keyword>
<keyword evidence="3" id="KW-0808">Transferase</keyword>
<proteinExistence type="inferred from homology"/>
<gene>
    <name evidence="5" type="ORF">SCHCODRAFT_55787</name>
</gene>
<dbReference type="Proteomes" id="UP000007431">
    <property type="component" value="Unassembled WGS sequence"/>
</dbReference>
<dbReference type="CDD" id="cd02440">
    <property type="entry name" value="AdoMet_MTases"/>
    <property type="match status" value="1"/>
</dbReference>
<reference evidence="5 6" key="1">
    <citation type="journal article" date="2010" name="Nat. Biotechnol.">
        <title>Genome sequence of the model mushroom Schizophyllum commune.</title>
        <authorList>
            <person name="Ohm R.A."/>
            <person name="de Jong J.F."/>
            <person name="Lugones L.G."/>
            <person name="Aerts A."/>
            <person name="Kothe E."/>
            <person name="Stajich J.E."/>
            <person name="de Vries R.P."/>
            <person name="Record E."/>
            <person name="Levasseur A."/>
            <person name="Baker S.E."/>
            <person name="Bartholomew K.A."/>
            <person name="Coutinho P.M."/>
            <person name="Erdmann S."/>
            <person name="Fowler T.J."/>
            <person name="Gathman A.C."/>
            <person name="Lombard V."/>
            <person name="Henrissat B."/>
            <person name="Knabe N."/>
            <person name="Kuees U."/>
            <person name="Lilly W.W."/>
            <person name="Lindquist E."/>
            <person name="Lucas S."/>
            <person name="Magnuson J.K."/>
            <person name="Piumi F."/>
            <person name="Raudaskoski M."/>
            <person name="Salamov A."/>
            <person name="Schmutz J."/>
            <person name="Schwarze F.W.M.R."/>
            <person name="vanKuyk P.A."/>
            <person name="Horton J.S."/>
            <person name="Grigoriev I.V."/>
            <person name="Woesten H.A.B."/>
        </authorList>
    </citation>
    <scope>NUCLEOTIDE SEQUENCE [LARGE SCALE GENOMIC DNA]</scope>
    <source>
        <strain evidence="6">H4-8 / FGSC 9210</strain>
    </source>
</reference>